<dbReference type="Proteomes" id="UP001314635">
    <property type="component" value="Unassembled WGS sequence"/>
</dbReference>
<feature type="transmembrane region" description="Helical" evidence="1">
    <location>
        <begin position="84"/>
        <end position="104"/>
    </location>
</feature>
<evidence type="ECO:0000313" key="3">
    <source>
        <dbReference type="Proteomes" id="UP001314635"/>
    </source>
</evidence>
<keyword evidence="1" id="KW-0472">Membrane</keyword>
<feature type="transmembrane region" description="Helical" evidence="1">
    <location>
        <begin position="232"/>
        <end position="254"/>
    </location>
</feature>
<keyword evidence="1" id="KW-0812">Transmembrane</keyword>
<reference evidence="3" key="1">
    <citation type="journal article" date="2021" name="ISME J.">
        <title>Evolutionary origin and ecological implication of a unique nif island in free-living Bradyrhizobium lineages.</title>
        <authorList>
            <person name="Tao J."/>
        </authorList>
    </citation>
    <scope>NUCLEOTIDE SEQUENCE [LARGE SCALE GENOMIC DNA]</scope>
    <source>
        <strain evidence="3">SZCCT0094</strain>
    </source>
</reference>
<dbReference type="EMBL" id="JAFCLK010000041">
    <property type="protein sequence ID" value="MBR1140449.1"/>
    <property type="molecule type" value="Genomic_DNA"/>
</dbReference>
<dbReference type="PIRSF" id="PIRSF009141">
    <property type="entry name" value="UCP009141"/>
    <property type="match status" value="1"/>
</dbReference>
<evidence type="ECO:0000256" key="1">
    <source>
        <dbReference type="SAM" id="Phobius"/>
    </source>
</evidence>
<comment type="caution">
    <text evidence="2">The sequence shown here is derived from an EMBL/GenBank/DDBJ whole genome shotgun (WGS) entry which is preliminary data.</text>
</comment>
<protein>
    <submittedName>
        <fullName evidence="2">DUF817 domain-containing protein</fullName>
    </submittedName>
</protein>
<dbReference type="Pfam" id="PF05675">
    <property type="entry name" value="DUF817"/>
    <property type="match status" value="1"/>
</dbReference>
<evidence type="ECO:0000313" key="2">
    <source>
        <dbReference type="EMBL" id="MBR1140449.1"/>
    </source>
</evidence>
<organism evidence="2 3">
    <name type="scientific">Bradyrhizobium denitrificans</name>
    <dbReference type="NCBI Taxonomy" id="2734912"/>
    <lineage>
        <taxon>Bacteria</taxon>
        <taxon>Pseudomonadati</taxon>
        <taxon>Pseudomonadota</taxon>
        <taxon>Alphaproteobacteria</taxon>
        <taxon>Hyphomicrobiales</taxon>
        <taxon>Nitrobacteraceae</taxon>
        <taxon>Bradyrhizobium</taxon>
    </lineage>
</organism>
<proteinExistence type="predicted"/>
<gene>
    <name evidence="2" type="ORF">JQ619_32310</name>
</gene>
<feature type="transmembrane region" description="Helical" evidence="1">
    <location>
        <begin position="58"/>
        <end position="78"/>
    </location>
</feature>
<feature type="transmembrane region" description="Helical" evidence="1">
    <location>
        <begin position="207"/>
        <end position="225"/>
    </location>
</feature>
<feature type="transmembrane region" description="Helical" evidence="1">
    <location>
        <begin position="149"/>
        <end position="170"/>
    </location>
</feature>
<feature type="transmembrane region" description="Helical" evidence="1">
    <location>
        <begin position="116"/>
        <end position="137"/>
    </location>
</feature>
<dbReference type="RefSeq" id="WP_172236123.1">
    <property type="nucleotide sequence ID" value="NZ_JABFDP010000006.1"/>
</dbReference>
<name>A0ABS5GGJ2_9BRAD</name>
<sequence>MHNDRTSSPSLNSSSSAAAIWAPLRPFIAAEARLAARAAKKPWTAFLYEFLRFGVKQAWACLFGGIAVALMLLTWRFYPANAPLARYDFLFLCMLAVQAALLAARLETWEEAKIILIYHLVGTAMELFKTATGSWIYPEPSLIRISGVPLFSGFMYSCIGSYLCRVWRLFDFRFTGHPSRRWLIGLSAAIYLNFFTDHYGLDGRLLLFGWAALLFAPATVHFKVWRVHRSMPLLLGLVLVSLFIWLSENVGTFTRVWLYPQQAHGWTMVSPAKLGSWFLLLIISYTLVSLINRPREMGRGRSAAPPVREPDREAA</sequence>
<feature type="transmembrane region" description="Helical" evidence="1">
    <location>
        <begin position="182"/>
        <end position="201"/>
    </location>
</feature>
<dbReference type="InterPro" id="IPR008535">
    <property type="entry name" value="DUF817"/>
</dbReference>
<accession>A0ABS5GGJ2</accession>
<feature type="transmembrane region" description="Helical" evidence="1">
    <location>
        <begin position="274"/>
        <end position="291"/>
    </location>
</feature>
<keyword evidence="1" id="KW-1133">Transmembrane helix</keyword>
<keyword evidence="3" id="KW-1185">Reference proteome</keyword>